<evidence type="ECO:0000313" key="2">
    <source>
        <dbReference type="Proteomes" id="UP000297318"/>
    </source>
</evidence>
<sequence length="140" mass="14839">MTATAGRVGVVTPEMLRVLVSERGEFVRDLPTGVAGRWEANAYQVVIEGTDLVVRTRWSRLLPLRAGRGAAQLVNDWNRDRLLPTLYTEASDDSLTIVASSATSIAVGLSPDQVAEVVDVALTVTAHALRSLAASVPAGS</sequence>
<comment type="caution">
    <text evidence="1">The sequence shown here is derived from an EMBL/GenBank/DDBJ whole genome shotgun (WGS) entry which is preliminary data.</text>
</comment>
<gene>
    <name evidence="1" type="ORF">SERN_0081</name>
</gene>
<proteinExistence type="predicted"/>
<dbReference type="InterPro" id="IPR019660">
    <property type="entry name" value="Put_sensory_transdc_reg_YbjN"/>
</dbReference>
<reference evidence="1 2" key="1">
    <citation type="submission" date="2018-11" db="EMBL/GenBank/DDBJ databases">
        <title>Complete genome sequencing of the Actinobacteria Serinibacter sp. K3-2.</title>
        <authorList>
            <person name="Rakitin A.L."/>
            <person name="Beletsky A.V."/>
            <person name="Mardanov A.V."/>
            <person name="Ravin N.V."/>
            <person name="Gromova A.S."/>
            <person name="Filippova S.N."/>
            <person name="Gal'Chenko V.F."/>
        </authorList>
    </citation>
    <scope>NUCLEOTIDE SEQUENCE [LARGE SCALE GENOMIC DNA]</scope>
    <source>
        <strain evidence="1 2">K3-2</strain>
    </source>
</reference>
<dbReference type="RefSeq" id="WP_135848180.1">
    <property type="nucleotide sequence ID" value="NZ_RHPJ01000001.1"/>
</dbReference>
<accession>A0A4Z1E3Z1</accession>
<organism evidence="1 2">
    <name type="scientific">Serinibacter arcticus</name>
    <dbReference type="NCBI Taxonomy" id="1655435"/>
    <lineage>
        <taxon>Bacteria</taxon>
        <taxon>Bacillati</taxon>
        <taxon>Actinomycetota</taxon>
        <taxon>Actinomycetes</taxon>
        <taxon>Micrococcales</taxon>
        <taxon>Beutenbergiaceae</taxon>
        <taxon>Serinibacter</taxon>
    </lineage>
</organism>
<dbReference type="OrthoDB" id="3256964at2"/>
<evidence type="ECO:0008006" key="3">
    <source>
        <dbReference type="Google" id="ProtNLM"/>
    </source>
</evidence>
<dbReference type="Proteomes" id="UP000297318">
    <property type="component" value="Unassembled WGS sequence"/>
</dbReference>
<evidence type="ECO:0000313" key="1">
    <source>
        <dbReference type="EMBL" id="TGO05889.1"/>
    </source>
</evidence>
<protein>
    <recommendedName>
        <fullName evidence="3">Sensory transduction regulator</fullName>
    </recommendedName>
</protein>
<name>A0A4Z1E3Z1_9MICO</name>
<keyword evidence="2" id="KW-1185">Reference proteome</keyword>
<dbReference type="Pfam" id="PF10722">
    <property type="entry name" value="YbjN"/>
    <property type="match status" value="1"/>
</dbReference>
<dbReference type="AlphaFoldDB" id="A0A4Z1E3Z1"/>
<dbReference type="EMBL" id="RHPJ01000001">
    <property type="protein sequence ID" value="TGO05889.1"/>
    <property type="molecule type" value="Genomic_DNA"/>
</dbReference>